<feature type="non-terminal residue" evidence="1">
    <location>
        <position position="55"/>
    </location>
</feature>
<reference evidence="1 2" key="1">
    <citation type="journal article" date="2023" name="Sci. Data">
        <title>Genome assembly of the Korean intertidal mud-creeper Batillaria attramentaria.</title>
        <authorList>
            <person name="Patra A.K."/>
            <person name="Ho P.T."/>
            <person name="Jun S."/>
            <person name="Lee S.J."/>
            <person name="Kim Y."/>
            <person name="Won Y.J."/>
        </authorList>
    </citation>
    <scope>NUCLEOTIDE SEQUENCE [LARGE SCALE GENOMIC DNA]</scope>
    <source>
        <strain evidence="1">Wonlab-2016</strain>
    </source>
</reference>
<keyword evidence="2" id="KW-1185">Reference proteome</keyword>
<proteinExistence type="predicted"/>
<organism evidence="1 2">
    <name type="scientific">Batillaria attramentaria</name>
    <dbReference type="NCBI Taxonomy" id="370345"/>
    <lineage>
        <taxon>Eukaryota</taxon>
        <taxon>Metazoa</taxon>
        <taxon>Spiralia</taxon>
        <taxon>Lophotrochozoa</taxon>
        <taxon>Mollusca</taxon>
        <taxon>Gastropoda</taxon>
        <taxon>Caenogastropoda</taxon>
        <taxon>Sorbeoconcha</taxon>
        <taxon>Cerithioidea</taxon>
        <taxon>Batillariidae</taxon>
        <taxon>Batillaria</taxon>
    </lineage>
</organism>
<protein>
    <submittedName>
        <fullName evidence="1">Uncharacterized protein</fullName>
    </submittedName>
</protein>
<comment type="caution">
    <text evidence="1">The sequence shown here is derived from an EMBL/GenBank/DDBJ whole genome shotgun (WGS) entry which is preliminary data.</text>
</comment>
<name>A0ABD0L4R7_9CAEN</name>
<dbReference type="Proteomes" id="UP001519460">
    <property type="component" value="Unassembled WGS sequence"/>
</dbReference>
<dbReference type="EMBL" id="JACVVK020000082">
    <property type="protein sequence ID" value="KAK7494534.1"/>
    <property type="molecule type" value="Genomic_DNA"/>
</dbReference>
<evidence type="ECO:0000313" key="1">
    <source>
        <dbReference type="EMBL" id="KAK7494534.1"/>
    </source>
</evidence>
<sequence>MGNPNTFSAVRTPIISLVEDLFTDRHTRTAGGTVSVGNELYRGRLEKKKNVLTRA</sequence>
<evidence type="ECO:0000313" key="2">
    <source>
        <dbReference type="Proteomes" id="UP001519460"/>
    </source>
</evidence>
<accession>A0ABD0L4R7</accession>
<gene>
    <name evidence="1" type="ORF">BaRGS_00014187</name>
</gene>
<dbReference type="AlphaFoldDB" id="A0ABD0L4R7"/>